<name>A0ABR9P9J9_9ACTN</name>
<organism evidence="1 2">
    <name type="scientific">Nocardiopsis coralli</name>
    <dbReference type="NCBI Taxonomy" id="2772213"/>
    <lineage>
        <taxon>Bacteria</taxon>
        <taxon>Bacillati</taxon>
        <taxon>Actinomycetota</taxon>
        <taxon>Actinomycetes</taxon>
        <taxon>Streptosporangiales</taxon>
        <taxon>Nocardiopsidaceae</taxon>
        <taxon>Nocardiopsis</taxon>
    </lineage>
</organism>
<reference evidence="1 2" key="1">
    <citation type="submission" date="2020-09" db="EMBL/GenBank/DDBJ databases">
        <title>Diversity and distribution of actinomycetes associated with coral in the coast of Hainan.</title>
        <authorList>
            <person name="Li F."/>
        </authorList>
    </citation>
    <scope>NUCLEOTIDE SEQUENCE [LARGE SCALE GENOMIC DNA]</scope>
    <source>
        <strain evidence="1 2">HNM0947</strain>
    </source>
</reference>
<gene>
    <name evidence="1" type="ORF">IDM40_17695</name>
</gene>
<dbReference type="EMBL" id="JADBGI010000015">
    <property type="protein sequence ID" value="MBE3000522.1"/>
    <property type="molecule type" value="Genomic_DNA"/>
</dbReference>
<keyword evidence="2" id="KW-1185">Reference proteome</keyword>
<evidence type="ECO:0000313" key="2">
    <source>
        <dbReference type="Proteomes" id="UP000806528"/>
    </source>
</evidence>
<dbReference type="RefSeq" id="WP_193123122.1">
    <property type="nucleotide sequence ID" value="NZ_JADBGI010000015.1"/>
</dbReference>
<dbReference type="Proteomes" id="UP000806528">
    <property type="component" value="Unassembled WGS sequence"/>
</dbReference>
<accession>A0ABR9P9J9</accession>
<sequence length="89" mass="9237">MHREEEQMGHERRVLAVAVITAGLTLGAPALALAESHFTGSDAQAGPDGASLSYVQSVVDDEGNVSYERVTLHAGPDGAWKETTASSTG</sequence>
<proteinExistence type="predicted"/>
<comment type="caution">
    <text evidence="1">The sequence shown here is derived from an EMBL/GenBank/DDBJ whole genome shotgun (WGS) entry which is preliminary data.</text>
</comment>
<evidence type="ECO:0000313" key="1">
    <source>
        <dbReference type="EMBL" id="MBE3000522.1"/>
    </source>
</evidence>
<protein>
    <submittedName>
        <fullName evidence="1">Uncharacterized protein</fullName>
    </submittedName>
</protein>